<dbReference type="InterPro" id="IPR039426">
    <property type="entry name" value="TonB-dep_rcpt-like"/>
</dbReference>
<dbReference type="Gene3D" id="2.40.170.20">
    <property type="entry name" value="TonB-dependent receptor, beta-barrel domain"/>
    <property type="match status" value="1"/>
</dbReference>
<dbReference type="CDD" id="cd01347">
    <property type="entry name" value="ligand_gated_channel"/>
    <property type="match status" value="1"/>
</dbReference>
<dbReference type="InterPro" id="IPR010917">
    <property type="entry name" value="TonB_rcpt_CS"/>
</dbReference>
<comment type="caution">
    <text evidence="19">The sequence shown here is derived from an EMBL/GenBank/DDBJ whole genome shotgun (WGS) entry which is preliminary data.</text>
</comment>
<evidence type="ECO:0000256" key="1">
    <source>
        <dbReference type="ARBA" id="ARBA00004571"/>
    </source>
</evidence>
<dbReference type="InterPro" id="IPR012910">
    <property type="entry name" value="Plug_dom"/>
</dbReference>
<accession>A0A0R0DQ13</accession>
<keyword evidence="5" id="KW-0410">Iron transport</keyword>
<evidence type="ECO:0000256" key="5">
    <source>
        <dbReference type="ARBA" id="ARBA00022496"/>
    </source>
</evidence>
<evidence type="ECO:0000259" key="17">
    <source>
        <dbReference type="Pfam" id="PF00593"/>
    </source>
</evidence>
<evidence type="ECO:0000256" key="8">
    <source>
        <dbReference type="ARBA" id="ARBA00023004"/>
    </source>
</evidence>
<dbReference type="Pfam" id="PF07715">
    <property type="entry name" value="Plug"/>
    <property type="match status" value="1"/>
</dbReference>
<keyword evidence="6 14" id="KW-0812">Transmembrane</keyword>
<evidence type="ECO:0000256" key="16">
    <source>
        <dbReference type="RuleBase" id="RU003357"/>
    </source>
</evidence>
<evidence type="ECO:0000256" key="3">
    <source>
        <dbReference type="ARBA" id="ARBA00022448"/>
    </source>
</evidence>
<evidence type="ECO:0000256" key="15">
    <source>
        <dbReference type="PROSITE-ProRule" id="PRU10144"/>
    </source>
</evidence>
<protein>
    <submittedName>
        <fullName evidence="19">Ligand-gated channel</fullName>
    </submittedName>
</protein>
<dbReference type="STRING" id="659018.ABB34_11810"/>
<gene>
    <name evidence="19" type="ORF">ABB34_11810</name>
</gene>
<keyword evidence="11 14" id="KW-0472">Membrane</keyword>
<proteinExistence type="inferred from homology"/>
<keyword evidence="3 14" id="KW-0813">Transport</keyword>
<dbReference type="FunFam" id="2.170.130.10:FF:000010">
    <property type="entry name" value="Ferripyoverdine receptor"/>
    <property type="match status" value="1"/>
</dbReference>
<dbReference type="InterPro" id="IPR000531">
    <property type="entry name" value="Beta-barrel_TonB"/>
</dbReference>
<keyword evidence="12" id="KW-0675">Receptor</keyword>
<dbReference type="PATRIC" id="fig|659018.3.peg.2496"/>
<evidence type="ECO:0000256" key="10">
    <source>
        <dbReference type="ARBA" id="ARBA00023077"/>
    </source>
</evidence>
<organism evidence="19 20">
    <name type="scientific">Stenotrophomonas daejeonensis</name>
    <dbReference type="NCBI Taxonomy" id="659018"/>
    <lineage>
        <taxon>Bacteria</taxon>
        <taxon>Pseudomonadati</taxon>
        <taxon>Pseudomonadota</taxon>
        <taxon>Gammaproteobacteria</taxon>
        <taxon>Lysobacterales</taxon>
        <taxon>Lysobacteraceae</taxon>
        <taxon>Stenotrophomonas</taxon>
    </lineage>
</organism>
<evidence type="ECO:0000256" key="6">
    <source>
        <dbReference type="ARBA" id="ARBA00022692"/>
    </source>
</evidence>
<feature type="domain" description="TonB-dependent receptor plug" evidence="18">
    <location>
        <begin position="63"/>
        <end position="165"/>
    </location>
</feature>
<evidence type="ECO:0000256" key="9">
    <source>
        <dbReference type="ARBA" id="ARBA00023065"/>
    </source>
</evidence>
<name>A0A0R0DQ13_9GAMM</name>
<evidence type="ECO:0000256" key="12">
    <source>
        <dbReference type="ARBA" id="ARBA00023170"/>
    </source>
</evidence>
<keyword evidence="10 16" id="KW-0798">TonB box</keyword>
<dbReference type="PROSITE" id="PS52016">
    <property type="entry name" value="TONB_DEPENDENT_REC_3"/>
    <property type="match status" value="1"/>
</dbReference>
<dbReference type="SUPFAM" id="SSF56935">
    <property type="entry name" value="Porins"/>
    <property type="match status" value="1"/>
</dbReference>
<dbReference type="InterPro" id="IPR037066">
    <property type="entry name" value="Plug_dom_sf"/>
</dbReference>
<dbReference type="Gene3D" id="2.170.130.10">
    <property type="entry name" value="TonB-dependent receptor, plug domain"/>
    <property type="match status" value="1"/>
</dbReference>
<dbReference type="NCBIfam" id="TIGR01783">
    <property type="entry name" value="TonB-siderophor"/>
    <property type="match status" value="1"/>
</dbReference>
<evidence type="ECO:0000259" key="18">
    <source>
        <dbReference type="Pfam" id="PF07715"/>
    </source>
</evidence>
<feature type="domain" description="TonB-dependent receptor-like beta-barrel" evidence="17">
    <location>
        <begin position="250"/>
        <end position="671"/>
    </location>
</feature>
<evidence type="ECO:0000256" key="14">
    <source>
        <dbReference type="PROSITE-ProRule" id="PRU01360"/>
    </source>
</evidence>
<dbReference type="PANTHER" id="PTHR32552">
    <property type="entry name" value="FERRICHROME IRON RECEPTOR-RELATED"/>
    <property type="match status" value="1"/>
</dbReference>
<dbReference type="PROSITE" id="PS01156">
    <property type="entry name" value="TONB_DEPENDENT_REC_2"/>
    <property type="match status" value="1"/>
</dbReference>
<evidence type="ECO:0000313" key="20">
    <source>
        <dbReference type="Proteomes" id="UP000050940"/>
    </source>
</evidence>
<keyword evidence="20" id="KW-1185">Reference proteome</keyword>
<keyword evidence="7" id="KW-0732">Signal</keyword>
<keyword evidence="9" id="KW-0406">Ion transport</keyword>
<evidence type="ECO:0000256" key="2">
    <source>
        <dbReference type="ARBA" id="ARBA00009810"/>
    </source>
</evidence>
<comment type="similarity">
    <text evidence="2 14 16">Belongs to the TonB-dependent receptor family.</text>
</comment>
<dbReference type="GO" id="GO:0009279">
    <property type="term" value="C:cell outer membrane"/>
    <property type="evidence" value="ECO:0007669"/>
    <property type="project" value="UniProtKB-SubCell"/>
</dbReference>
<dbReference type="Pfam" id="PF00593">
    <property type="entry name" value="TonB_dep_Rec_b-barrel"/>
    <property type="match status" value="1"/>
</dbReference>
<evidence type="ECO:0000313" key="19">
    <source>
        <dbReference type="EMBL" id="KRG83526.1"/>
    </source>
</evidence>
<dbReference type="GO" id="GO:0015344">
    <property type="term" value="F:siderophore uptake transmembrane transporter activity"/>
    <property type="evidence" value="ECO:0007669"/>
    <property type="project" value="TreeGrafter"/>
</dbReference>
<keyword evidence="8" id="KW-0408">Iron</keyword>
<sequence>MLAAGLLLAAHAHAQDGGTTPKDDVTELDRVVVTANQLGTVTEGSGTYTPGTIATATRLVLTPRETPQSISVVTRQEIEDFNLNSIDSVMAHVPGLSIVTYDSERTEYYARGFPINNFQYDGIPMKRDSSYSSGNTLADMAIYDRVEVLKGAAGLLAGSGDPGAVINLVRKKPMRQFQGHATLGAGSWQERRAEFDVGGPLNADGSVRARAVAAWDDRESSLDRWKRRSTVFYGILEADLPDGTLLTVGADAQDNDPRNSTWGGIPLFNADGGFNAMPRAFNNGATWSRWEQYTRTAFATLEHGFDNEWVAKLQLNHQINGYDALLGASASGFPDPADGEGVALWIGQYVGETTTDALDLYASGPFQLGGRRHELVVGGSLSRRRWVGNDWWDAPGYELAVHDYYHWRGDIPLPAWNATPDGHSDETTRENGLYAAVRWNPADTLKFITGARLARYRHPVVSESGIVLPYVGMVWDVAATQSLYASYTSIYSPQLWAQDAQGKPLEPLDGMNYELGWKGAFADGRLNASAAYFQLDQDNYPVPTGELTPSGSDAYRGEQGYRTRGWELEASGQITPRWNVHAGYVHKTTRQQGSKVQTESPENQLTLYTSYRLGDFTFGGGARWQDKTWGDAYHPSGEYVTHTIGSYWLLDASASWRFSDHLSAALSVNNLLDEKYYTVFSWYSTYTWGEPRRVSASVTYRF</sequence>
<reference evidence="19 20" key="1">
    <citation type="submission" date="2015-05" db="EMBL/GenBank/DDBJ databases">
        <title>Genome sequencing and analysis of members of genus Stenotrophomonas.</title>
        <authorList>
            <person name="Patil P.P."/>
            <person name="Midha S."/>
            <person name="Patil P.B."/>
        </authorList>
    </citation>
    <scope>NUCLEOTIDE SEQUENCE [LARGE SCALE GENOMIC DNA]</scope>
    <source>
        <strain evidence="19 20">JCM 16244</strain>
    </source>
</reference>
<dbReference type="PANTHER" id="PTHR32552:SF74">
    <property type="entry name" value="HYDROXAMATE SIDEROPHORE RECEPTOR FHUE"/>
    <property type="match status" value="1"/>
</dbReference>
<comment type="subcellular location">
    <subcellularLocation>
        <location evidence="1 14">Cell outer membrane</location>
        <topology evidence="1 14">Multi-pass membrane protein</topology>
    </subcellularLocation>
</comment>
<dbReference type="EMBL" id="LDJP01000070">
    <property type="protein sequence ID" value="KRG83526.1"/>
    <property type="molecule type" value="Genomic_DNA"/>
</dbReference>
<feature type="short sequence motif" description="TonB C-terminal box" evidence="15">
    <location>
        <begin position="685"/>
        <end position="702"/>
    </location>
</feature>
<evidence type="ECO:0000256" key="7">
    <source>
        <dbReference type="ARBA" id="ARBA00022729"/>
    </source>
</evidence>
<dbReference type="InterPro" id="IPR036942">
    <property type="entry name" value="Beta-barrel_TonB_sf"/>
</dbReference>
<dbReference type="AlphaFoldDB" id="A0A0R0DQ13"/>
<dbReference type="InterPro" id="IPR010105">
    <property type="entry name" value="TonB_sidphr_rcpt"/>
</dbReference>
<keyword evidence="4 14" id="KW-1134">Transmembrane beta strand</keyword>
<keyword evidence="13 14" id="KW-0998">Cell outer membrane</keyword>
<evidence type="ECO:0000256" key="11">
    <source>
        <dbReference type="ARBA" id="ARBA00023136"/>
    </source>
</evidence>
<dbReference type="GO" id="GO:0038023">
    <property type="term" value="F:signaling receptor activity"/>
    <property type="evidence" value="ECO:0007669"/>
    <property type="project" value="InterPro"/>
</dbReference>
<dbReference type="GO" id="GO:0015891">
    <property type="term" value="P:siderophore transport"/>
    <property type="evidence" value="ECO:0007669"/>
    <property type="project" value="InterPro"/>
</dbReference>
<dbReference type="Proteomes" id="UP000050940">
    <property type="component" value="Unassembled WGS sequence"/>
</dbReference>
<evidence type="ECO:0000256" key="13">
    <source>
        <dbReference type="ARBA" id="ARBA00023237"/>
    </source>
</evidence>
<evidence type="ECO:0000256" key="4">
    <source>
        <dbReference type="ARBA" id="ARBA00022452"/>
    </source>
</evidence>